<dbReference type="PROSITE" id="PS00498">
    <property type="entry name" value="TYROSINASE_2"/>
    <property type="match status" value="1"/>
</dbReference>
<reference evidence="7 8" key="1">
    <citation type="journal article" date="2016" name="Genome Biol. Evol.">
        <title>Divergent and convergent evolution of fungal pathogenicity.</title>
        <authorList>
            <person name="Shang Y."/>
            <person name="Xiao G."/>
            <person name="Zheng P."/>
            <person name="Cen K."/>
            <person name="Zhan S."/>
            <person name="Wang C."/>
        </authorList>
    </citation>
    <scope>NUCLEOTIDE SEQUENCE [LARGE SCALE GENOMIC DNA]</scope>
    <source>
        <strain evidence="7 8">ARSEF 7405</strain>
    </source>
</reference>
<evidence type="ECO:0000256" key="1">
    <source>
        <dbReference type="ARBA" id="ARBA00022723"/>
    </source>
</evidence>
<dbReference type="GO" id="GO:0016491">
    <property type="term" value="F:oxidoreductase activity"/>
    <property type="evidence" value="ECO:0007669"/>
    <property type="project" value="UniProtKB-KW"/>
</dbReference>
<accession>A0A162JG37</accession>
<dbReference type="GO" id="GO:0046872">
    <property type="term" value="F:metal ion binding"/>
    <property type="evidence" value="ECO:0007669"/>
    <property type="project" value="UniProtKB-KW"/>
</dbReference>
<sequence>MLFQNIVSSLLLLASIPAAQASDPVTKLANHGIEIRKRYDDQLAAQGKQGCTSCTFENAAVRREWGSLSKKERKDYIDAVLCLQSKPSITPRDEWPGVRTRYDDFVATHINQSMSIHSYGLFLTWHRYFVWEYEQALHKECGYNGTQPYWDWGAFAHDPVKSPVFDGSDTSMSGDGEYVPHNGTVIGIYTVPSGKGGGCVKSGPFKDMVVNLGPISPGMAGIESNGTGKDYNPRCLKRDINPYLSKGWLKYSDITRLINKNDNHYWFVMKMMGSFMGTAPKDFNVHTAGHSVIGGDPGSDLFSSPGDPAFFLHHSQIDRTWWIWQNQKPKERLYDLEGTHTIFNNPPSKNVTLDESVDLGVNAKPRVIRTMMDTMSGPFCYYYQ</sequence>
<keyword evidence="2" id="KW-0560">Oxidoreductase</keyword>
<feature type="domain" description="Tyrosinase copper-binding" evidence="6">
    <location>
        <begin position="307"/>
        <end position="318"/>
    </location>
</feature>
<evidence type="ECO:0000259" key="6">
    <source>
        <dbReference type="PROSITE" id="PS00498"/>
    </source>
</evidence>
<dbReference type="SUPFAM" id="SSF48056">
    <property type="entry name" value="Di-copper centre-containing domain"/>
    <property type="match status" value="1"/>
</dbReference>
<dbReference type="InterPro" id="IPR008922">
    <property type="entry name" value="Di-copper_centre_dom_sf"/>
</dbReference>
<evidence type="ECO:0000313" key="8">
    <source>
        <dbReference type="Proteomes" id="UP000242877"/>
    </source>
</evidence>
<evidence type="ECO:0000259" key="5">
    <source>
        <dbReference type="PROSITE" id="PS00497"/>
    </source>
</evidence>
<keyword evidence="8" id="KW-1185">Reference proteome</keyword>
<dbReference type="PROSITE" id="PS00497">
    <property type="entry name" value="TYROSINASE_1"/>
    <property type="match status" value="1"/>
</dbReference>
<dbReference type="PRINTS" id="PR00092">
    <property type="entry name" value="TYROSINASE"/>
</dbReference>
<dbReference type="EMBL" id="AZGZ01000011">
    <property type="protein sequence ID" value="KZZ92311.1"/>
    <property type="molecule type" value="Genomic_DNA"/>
</dbReference>
<name>A0A162JG37_9EURO</name>
<dbReference type="VEuPathDB" id="FungiDB:AAP_02966"/>
<evidence type="ECO:0000256" key="2">
    <source>
        <dbReference type="ARBA" id="ARBA00023002"/>
    </source>
</evidence>
<dbReference type="PANTHER" id="PTHR11474:SF125">
    <property type="entry name" value="N-ACETYL-6-HYDROXYTRYPTOPHAN OXIDASE IVOB-RELATED"/>
    <property type="match status" value="1"/>
</dbReference>
<evidence type="ECO:0000256" key="3">
    <source>
        <dbReference type="ARBA" id="ARBA00023008"/>
    </source>
</evidence>
<feature type="signal peptide" evidence="4">
    <location>
        <begin position="1"/>
        <end position="21"/>
    </location>
</feature>
<protein>
    <submittedName>
        <fullName evidence="7">Tyrosinase</fullName>
    </submittedName>
</protein>
<evidence type="ECO:0000256" key="4">
    <source>
        <dbReference type="SAM" id="SignalP"/>
    </source>
</evidence>
<feature type="chain" id="PRO_5007835864" evidence="4">
    <location>
        <begin position="22"/>
        <end position="384"/>
    </location>
</feature>
<feature type="domain" description="Tyrosinase copper-binding" evidence="5">
    <location>
        <begin position="117"/>
        <end position="134"/>
    </location>
</feature>
<dbReference type="PANTHER" id="PTHR11474">
    <property type="entry name" value="TYROSINASE FAMILY MEMBER"/>
    <property type="match status" value="1"/>
</dbReference>
<keyword evidence="3" id="KW-0186">Copper</keyword>
<dbReference type="Proteomes" id="UP000242877">
    <property type="component" value="Unassembled WGS sequence"/>
</dbReference>
<dbReference type="InterPro" id="IPR050316">
    <property type="entry name" value="Tyrosinase/Hemocyanin"/>
</dbReference>
<comment type="caution">
    <text evidence="7">The sequence shown here is derived from an EMBL/GenBank/DDBJ whole genome shotgun (WGS) entry which is preliminary data.</text>
</comment>
<dbReference type="AlphaFoldDB" id="A0A162JG37"/>
<proteinExistence type="predicted"/>
<evidence type="ECO:0000313" key="7">
    <source>
        <dbReference type="EMBL" id="KZZ92311.1"/>
    </source>
</evidence>
<gene>
    <name evidence="7" type="ORF">AAP_02966</name>
</gene>
<dbReference type="Pfam" id="PF00264">
    <property type="entry name" value="Tyrosinase"/>
    <property type="match status" value="1"/>
</dbReference>
<dbReference type="OrthoDB" id="6132182at2759"/>
<keyword evidence="1" id="KW-0479">Metal-binding</keyword>
<dbReference type="InterPro" id="IPR002227">
    <property type="entry name" value="Tyrosinase_Cu-bd"/>
</dbReference>
<keyword evidence="4" id="KW-0732">Signal</keyword>
<dbReference type="Gene3D" id="1.10.1280.10">
    <property type="entry name" value="Di-copper center containing domain from catechol oxidase"/>
    <property type="match status" value="1"/>
</dbReference>
<organism evidence="7 8">
    <name type="scientific">Ascosphaera apis ARSEF 7405</name>
    <dbReference type="NCBI Taxonomy" id="392613"/>
    <lineage>
        <taxon>Eukaryota</taxon>
        <taxon>Fungi</taxon>
        <taxon>Dikarya</taxon>
        <taxon>Ascomycota</taxon>
        <taxon>Pezizomycotina</taxon>
        <taxon>Eurotiomycetes</taxon>
        <taxon>Eurotiomycetidae</taxon>
        <taxon>Onygenales</taxon>
        <taxon>Ascosphaeraceae</taxon>
        <taxon>Ascosphaera</taxon>
    </lineage>
</organism>